<dbReference type="InterPro" id="IPR050191">
    <property type="entry name" value="ATP-dep_DNA_ligase"/>
</dbReference>
<dbReference type="EMBL" id="JBAMMX010000022">
    <property type="protein sequence ID" value="KAK6918282.1"/>
    <property type="molecule type" value="Genomic_DNA"/>
</dbReference>
<feature type="domain" description="ATP-dependent DNA ligase family profile" evidence="8">
    <location>
        <begin position="126"/>
        <end position="232"/>
    </location>
</feature>
<keyword evidence="5" id="KW-0067">ATP-binding</keyword>
<proteinExistence type="inferred from homology"/>
<dbReference type="GO" id="GO:0003910">
    <property type="term" value="F:DNA ligase (ATP) activity"/>
    <property type="evidence" value="ECO:0007669"/>
    <property type="project" value="InterPro"/>
</dbReference>
<comment type="caution">
    <text evidence="9">The sequence shown here is derived from an EMBL/GenBank/DDBJ whole genome shotgun (WGS) entry which is preliminary data.</text>
</comment>
<dbReference type="InterPro" id="IPR036599">
    <property type="entry name" value="DNA_ligase_N_sf"/>
</dbReference>
<sequence>MEPISIVHRHRLRSTSSLFSRALSSFLSLPFISVENGLVRLLQRKLQIGLAEQTLLASLGQAAVYAEKHSSPPRHIQSPLEEAAKIVKQVSSVLPVYDKIIRSLLSDGVWNLPKTCTFTVGVPVGPMLAKPTKGVSEIVDKFQNMEFTCEYKYDGERAQIHYMEDGSVKIYSRNVERNIGKFPDIVLAISRLKKSTVRSFVLDCEIVAFNRANQKILSFQILSKHARKIVSVSVEWNRGSAAQKQAVWPFVCCRNFWFGLVENGLVRLLQRKLQIGLAEQTLLASLGQAAVYTEKHSSPPRHIQSPLEEAAKIVKQVSSVLPVHDKIIRSLLSDGVWNLPRTCTFTVGVPVGPMLAKPTKGVSEIVDKFQNMEFTCEYKYDGERAQIHYMEDGSVKTYSRNVERNIGKFPDIVLAISRLKKSTVRSFVLDCEIVAFNRANQKILPFQILSKHARKNVSVSVEWNRGSAAQKQAVWPFVCCRNFWFGLGRKLLLIAIGGSITQRQRRQD</sequence>
<keyword evidence="10" id="KW-1185">Reference proteome</keyword>
<evidence type="ECO:0000313" key="10">
    <source>
        <dbReference type="Proteomes" id="UP001370490"/>
    </source>
</evidence>
<dbReference type="AlphaFoldDB" id="A0AAN8UZH3"/>
<dbReference type="GO" id="GO:0003677">
    <property type="term" value="F:DNA binding"/>
    <property type="evidence" value="ECO:0007669"/>
    <property type="project" value="InterPro"/>
</dbReference>
<dbReference type="GO" id="GO:0005634">
    <property type="term" value="C:nucleus"/>
    <property type="evidence" value="ECO:0007669"/>
    <property type="project" value="TreeGrafter"/>
</dbReference>
<evidence type="ECO:0000256" key="7">
    <source>
        <dbReference type="ARBA" id="ARBA00023204"/>
    </source>
</evidence>
<evidence type="ECO:0000256" key="5">
    <source>
        <dbReference type="ARBA" id="ARBA00022840"/>
    </source>
</evidence>
<dbReference type="GO" id="GO:0005524">
    <property type="term" value="F:ATP binding"/>
    <property type="evidence" value="ECO:0007669"/>
    <property type="project" value="UniProtKB-KW"/>
</dbReference>
<dbReference type="Gene3D" id="1.10.3260.10">
    <property type="entry name" value="DNA ligase, ATP-dependent, N-terminal domain"/>
    <property type="match status" value="2"/>
</dbReference>
<accession>A0AAN8UZH3</accession>
<evidence type="ECO:0000256" key="6">
    <source>
        <dbReference type="ARBA" id="ARBA00023172"/>
    </source>
</evidence>
<evidence type="ECO:0000256" key="4">
    <source>
        <dbReference type="ARBA" id="ARBA00022763"/>
    </source>
</evidence>
<dbReference type="Gene3D" id="3.30.470.30">
    <property type="entry name" value="DNA ligase/mRNA capping enzyme"/>
    <property type="match status" value="2"/>
</dbReference>
<evidence type="ECO:0000313" key="9">
    <source>
        <dbReference type="EMBL" id="KAK6918282.1"/>
    </source>
</evidence>
<evidence type="ECO:0000256" key="1">
    <source>
        <dbReference type="ARBA" id="ARBA00007572"/>
    </source>
</evidence>
<evidence type="ECO:0000256" key="2">
    <source>
        <dbReference type="ARBA" id="ARBA00022598"/>
    </source>
</evidence>
<keyword evidence="6" id="KW-0233">DNA recombination</keyword>
<dbReference type="PANTHER" id="PTHR45674">
    <property type="entry name" value="DNA LIGASE 1/3 FAMILY MEMBER"/>
    <property type="match status" value="1"/>
</dbReference>
<name>A0AAN8UZH3_9MAGN</name>
<evidence type="ECO:0000256" key="3">
    <source>
        <dbReference type="ARBA" id="ARBA00022741"/>
    </source>
</evidence>
<organism evidence="9 10">
    <name type="scientific">Dillenia turbinata</name>
    <dbReference type="NCBI Taxonomy" id="194707"/>
    <lineage>
        <taxon>Eukaryota</taxon>
        <taxon>Viridiplantae</taxon>
        <taxon>Streptophyta</taxon>
        <taxon>Embryophyta</taxon>
        <taxon>Tracheophyta</taxon>
        <taxon>Spermatophyta</taxon>
        <taxon>Magnoliopsida</taxon>
        <taxon>eudicotyledons</taxon>
        <taxon>Gunneridae</taxon>
        <taxon>Pentapetalae</taxon>
        <taxon>Dilleniales</taxon>
        <taxon>Dilleniaceae</taxon>
        <taxon>Dillenia</taxon>
    </lineage>
</organism>
<dbReference type="SUPFAM" id="SSF56091">
    <property type="entry name" value="DNA ligase/mRNA capping enzyme, catalytic domain"/>
    <property type="match status" value="2"/>
</dbReference>
<dbReference type="Proteomes" id="UP001370490">
    <property type="component" value="Unassembled WGS sequence"/>
</dbReference>
<dbReference type="GO" id="GO:0005739">
    <property type="term" value="C:mitochondrion"/>
    <property type="evidence" value="ECO:0007669"/>
    <property type="project" value="TreeGrafter"/>
</dbReference>
<comment type="similarity">
    <text evidence="1">Belongs to the ATP-dependent DNA ligase family.</text>
</comment>
<evidence type="ECO:0000259" key="8">
    <source>
        <dbReference type="Pfam" id="PF01068"/>
    </source>
</evidence>
<dbReference type="PANTHER" id="PTHR45674:SF4">
    <property type="entry name" value="DNA LIGASE 1"/>
    <property type="match status" value="1"/>
</dbReference>
<dbReference type="SUPFAM" id="SSF117018">
    <property type="entry name" value="ATP-dependent DNA ligase DNA-binding domain"/>
    <property type="match status" value="2"/>
</dbReference>
<dbReference type="GO" id="GO:0006281">
    <property type="term" value="P:DNA repair"/>
    <property type="evidence" value="ECO:0007669"/>
    <property type="project" value="UniProtKB-KW"/>
</dbReference>
<reference evidence="9 10" key="1">
    <citation type="submission" date="2023-12" db="EMBL/GenBank/DDBJ databases">
        <title>A high-quality genome assembly for Dillenia turbinata (Dilleniales).</title>
        <authorList>
            <person name="Chanderbali A."/>
        </authorList>
    </citation>
    <scope>NUCLEOTIDE SEQUENCE [LARGE SCALE GENOMIC DNA]</scope>
    <source>
        <strain evidence="9">LSX21</strain>
        <tissue evidence="9">Leaf</tissue>
    </source>
</reference>
<dbReference type="PROSITE" id="PS00697">
    <property type="entry name" value="DNA_LIGASE_A1"/>
    <property type="match status" value="2"/>
</dbReference>
<dbReference type="InterPro" id="IPR012310">
    <property type="entry name" value="DNA_ligase_ATP-dep_cent"/>
</dbReference>
<dbReference type="GO" id="GO:0006310">
    <property type="term" value="P:DNA recombination"/>
    <property type="evidence" value="ECO:0007669"/>
    <property type="project" value="UniProtKB-KW"/>
</dbReference>
<keyword evidence="3" id="KW-0547">Nucleotide-binding</keyword>
<feature type="domain" description="ATP-dependent DNA ligase family profile" evidence="8">
    <location>
        <begin position="353"/>
        <end position="460"/>
    </location>
</feature>
<dbReference type="Pfam" id="PF01068">
    <property type="entry name" value="DNA_ligase_A_M"/>
    <property type="match status" value="2"/>
</dbReference>
<dbReference type="GO" id="GO:0006273">
    <property type="term" value="P:lagging strand elongation"/>
    <property type="evidence" value="ECO:0007669"/>
    <property type="project" value="TreeGrafter"/>
</dbReference>
<keyword evidence="4" id="KW-0227">DNA damage</keyword>
<keyword evidence="2 9" id="KW-0436">Ligase</keyword>
<protein>
    <submittedName>
        <fullName evidence="9">DNA ligase, ATP-dependent, central</fullName>
    </submittedName>
</protein>
<dbReference type="InterPro" id="IPR016059">
    <property type="entry name" value="DNA_ligase_ATP-dep_CS"/>
</dbReference>
<keyword evidence="7" id="KW-0234">DNA repair</keyword>
<gene>
    <name evidence="9" type="ORF">RJ641_016704</name>
</gene>